<evidence type="ECO:0000313" key="3">
    <source>
        <dbReference type="EMBL" id="SJZ98961.1"/>
    </source>
</evidence>
<keyword evidence="1" id="KW-0732">Signal</keyword>
<proteinExistence type="predicted"/>
<protein>
    <submittedName>
        <fullName evidence="3">Vancomycin resistance protein YoaR, contains peptidoglycan-binding and VanW domains</fullName>
    </submittedName>
</protein>
<dbReference type="Pfam" id="PF12229">
    <property type="entry name" value="PG_binding_4"/>
    <property type="match status" value="1"/>
</dbReference>
<evidence type="ECO:0000256" key="1">
    <source>
        <dbReference type="ARBA" id="ARBA00022729"/>
    </source>
</evidence>
<reference evidence="4" key="1">
    <citation type="submission" date="2017-02" db="EMBL/GenBank/DDBJ databases">
        <authorList>
            <person name="Varghese N."/>
            <person name="Submissions S."/>
        </authorList>
    </citation>
    <scope>NUCLEOTIDE SEQUENCE [LARGE SCALE GENOMIC DNA]</scope>
    <source>
        <strain evidence="4">DSM 16521</strain>
    </source>
</reference>
<evidence type="ECO:0000313" key="4">
    <source>
        <dbReference type="Proteomes" id="UP000189933"/>
    </source>
</evidence>
<dbReference type="InterPro" id="IPR022029">
    <property type="entry name" value="YoaR-like_PG-bd"/>
</dbReference>
<dbReference type="AlphaFoldDB" id="A0A1T4Q609"/>
<dbReference type="RefSeq" id="WP_079932880.1">
    <property type="nucleotide sequence ID" value="NZ_FUXM01000016.1"/>
</dbReference>
<evidence type="ECO:0000259" key="2">
    <source>
        <dbReference type="PROSITE" id="PS51109"/>
    </source>
</evidence>
<dbReference type="PROSITE" id="PS51109">
    <property type="entry name" value="G5"/>
    <property type="match status" value="1"/>
</dbReference>
<dbReference type="InterPro" id="IPR011098">
    <property type="entry name" value="G5_dom"/>
</dbReference>
<dbReference type="PANTHER" id="PTHR35788">
    <property type="entry name" value="EXPORTED PROTEIN-RELATED"/>
    <property type="match status" value="1"/>
</dbReference>
<dbReference type="Gene3D" id="2.20.230.10">
    <property type="entry name" value="Resuscitation-promoting factor rpfb"/>
    <property type="match status" value="1"/>
</dbReference>
<dbReference type="EMBL" id="FUXM01000016">
    <property type="protein sequence ID" value="SJZ98961.1"/>
    <property type="molecule type" value="Genomic_DNA"/>
</dbReference>
<dbReference type="InterPro" id="IPR007391">
    <property type="entry name" value="Vancomycin_resist_VanW"/>
</dbReference>
<name>A0A1T4Q609_9FIRM</name>
<accession>A0A1T4Q609</accession>
<dbReference type="Pfam" id="PF04294">
    <property type="entry name" value="VanW"/>
    <property type="match status" value="1"/>
</dbReference>
<dbReference type="SMART" id="SM01208">
    <property type="entry name" value="G5"/>
    <property type="match status" value="1"/>
</dbReference>
<keyword evidence="4" id="KW-1185">Reference proteome</keyword>
<dbReference type="Proteomes" id="UP000189933">
    <property type="component" value="Unassembled WGS sequence"/>
</dbReference>
<organism evidence="3 4">
    <name type="scientific">Carboxydocella sporoproducens DSM 16521</name>
    <dbReference type="NCBI Taxonomy" id="1121270"/>
    <lineage>
        <taxon>Bacteria</taxon>
        <taxon>Bacillati</taxon>
        <taxon>Bacillota</taxon>
        <taxon>Clostridia</taxon>
        <taxon>Eubacteriales</taxon>
        <taxon>Clostridiales Family XVI. Incertae Sedis</taxon>
        <taxon>Carboxydocella</taxon>
    </lineage>
</organism>
<gene>
    <name evidence="3" type="ORF">SAMN02745885_01536</name>
</gene>
<dbReference type="OrthoDB" id="9797191at2"/>
<dbReference type="PANTHER" id="PTHR35788:SF1">
    <property type="entry name" value="EXPORTED PROTEIN"/>
    <property type="match status" value="1"/>
</dbReference>
<feature type="domain" description="G5" evidence="2">
    <location>
        <begin position="364"/>
        <end position="445"/>
    </location>
</feature>
<dbReference type="Pfam" id="PF07501">
    <property type="entry name" value="G5"/>
    <property type="match status" value="1"/>
</dbReference>
<sequence>MKKLAVIVLLVLTSTLAGTWLAVQKVLGNDTIVEGVYFGTINLGGKSRQEAARLLATEENKEQERLVTLRLEDRSWQFSKKELGYGWDLQAMLDWAWAQGRGGWPWEEWQARRRLQEQPAEVPLKEKVDLTLARKQLETVAEAVYVKPVDWELTVNAADQVVYIPGKQGSKLDMEAALRQLEPALLERQAKPIQLARVPVEPAVNRETLDNMRIKAIISQFSTTFDPKNVDRAYNVMVAANAVNGVLLAPGQVFSFNKIVGPRSKEAGYRDAPVIINNELVPGVGGGVCQVSTTLYNSVLLAGLEIVERTNHSIPVKYVPVGRDATVTYGGLDFKFRNNRNHWLYLKSQIAGNRLIFKVFGDPAENVNVELIDQITQVIEPKVITVKDPNLPKGQKVVKEEGHRGYRHYTVRIIKDRQGKVLKREVVTKSYYKPKNWVYAVGTGPAAPAAVPAPEL</sequence>
<dbReference type="InterPro" id="IPR052913">
    <property type="entry name" value="Glycopeptide_resist_protein"/>
</dbReference>